<dbReference type="EMBL" id="CAMXCT020002669">
    <property type="protein sequence ID" value="CAL1153090.1"/>
    <property type="molecule type" value="Genomic_DNA"/>
</dbReference>
<accession>A0A9P1CYE6</accession>
<name>A0A9P1CYE6_9DINO</name>
<dbReference type="EMBL" id="CAMXCT010002669">
    <property type="protein sequence ID" value="CAI3999715.1"/>
    <property type="molecule type" value="Genomic_DNA"/>
</dbReference>
<evidence type="ECO:0000313" key="4">
    <source>
        <dbReference type="Proteomes" id="UP001152797"/>
    </source>
</evidence>
<organism evidence="2">
    <name type="scientific">Cladocopium goreaui</name>
    <dbReference type="NCBI Taxonomy" id="2562237"/>
    <lineage>
        <taxon>Eukaryota</taxon>
        <taxon>Sar</taxon>
        <taxon>Alveolata</taxon>
        <taxon>Dinophyceae</taxon>
        <taxon>Suessiales</taxon>
        <taxon>Symbiodiniaceae</taxon>
        <taxon>Cladocopium</taxon>
    </lineage>
</organism>
<reference evidence="2" key="1">
    <citation type="submission" date="2022-10" db="EMBL/GenBank/DDBJ databases">
        <authorList>
            <person name="Chen Y."/>
            <person name="Dougan E. K."/>
            <person name="Chan C."/>
            <person name="Rhodes N."/>
            <person name="Thang M."/>
        </authorList>
    </citation>
    <scope>NUCLEOTIDE SEQUENCE</scope>
</reference>
<gene>
    <name evidence="2" type="ORF">C1SCF055_LOCUS25891</name>
</gene>
<proteinExistence type="predicted"/>
<comment type="caution">
    <text evidence="2">The sequence shown here is derived from an EMBL/GenBank/DDBJ whole genome shotgun (WGS) entry which is preliminary data.</text>
</comment>
<feature type="compositionally biased region" description="Acidic residues" evidence="1">
    <location>
        <begin position="76"/>
        <end position="97"/>
    </location>
</feature>
<reference evidence="3" key="2">
    <citation type="submission" date="2024-04" db="EMBL/GenBank/DDBJ databases">
        <authorList>
            <person name="Chen Y."/>
            <person name="Shah S."/>
            <person name="Dougan E. K."/>
            <person name="Thang M."/>
            <person name="Chan C."/>
        </authorList>
    </citation>
    <scope>NUCLEOTIDE SEQUENCE [LARGE SCALE GENOMIC DNA]</scope>
</reference>
<protein>
    <submittedName>
        <fullName evidence="2">Uncharacterized protein</fullName>
    </submittedName>
</protein>
<feature type="region of interest" description="Disordered" evidence="1">
    <location>
        <begin position="67"/>
        <end position="99"/>
    </location>
</feature>
<dbReference type="PANTHER" id="PTHR33153:SF3">
    <property type="entry name" value="TRAFFICKING PROTEIN PARTICLE COMPLEX SUBUNIT 11 DOMAIN-CONTAINING PROTEIN"/>
    <property type="match status" value="1"/>
</dbReference>
<sequence length="477" mass="54186">MLFQDEPDEQNSPGLFNDEGEECCAVLFQDEPPEQDSHQNRGRALPRVPHDAGLVLLRDEPDECAYGGSQGLFAVEPDEQDGDSDDSAYNADAEEQSDPAQQALERLASLLTGTCKCKEGSCYKELSLDEVQHFMDQFEKHTKREQDCILYLAADLGTPGRREFHFLGHYMKRVCWESLLGLSSHRVDRIGALDMRYGAHPRASKLTASVDAFCMVLYNSVAEPLPNKFLTLHLVTLRLEFDQIVFQCVSFAADILNLGLCGLVLQRYGTFVRHWNQKWTLILKFRDQNSFSQCDVCQELKQQFQNKEVSMEVRLGALKLYRKHLVEQYADRCAWWSLKDISGESMSRTMTIMTDGADQAKYQIPRDPSLRSCYRASKLQRPKLKIHGSWCFGFNLQLAILEENTTHGSALVVELLAITIEKVMEHCRLTGQTAPDTLAIIGDNTVKELKNSICMGYVSNLINHGKLRLFAWHLGRF</sequence>
<dbReference type="AlphaFoldDB" id="A0A9P1CYE6"/>
<evidence type="ECO:0000313" key="2">
    <source>
        <dbReference type="EMBL" id="CAI3999715.1"/>
    </source>
</evidence>
<dbReference type="EMBL" id="CAMXCT030002669">
    <property type="protein sequence ID" value="CAL4787027.1"/>
    <property type="molecule type" value="Genomic_DNA"/>
</dbReference>
<dbReference type="Proteomes" id="UP001152797">
    <property type="component" value="Unassembled WGS sequence"/>
</dbReference>
<keyword evidence="4" id="KW-1185">Reference proteome</keyword>
<evidence type="ECO:0000313" key="3">
    <source>
        <dbReference type="EMBL" id="CAL1153090.1"/>
    </source>
</evidence>
<dbReference type="OrthoDB" id="431342at2759"/>
<evidence type="ECO:0000256" key="1">
    <source>
        <dbReference type="SAM" id="MobiDB-lite"/>
    </source>
</evidence>
<dbReference type="PANTHER" id="PTHR33153">
    <property type="entry name" value="MYND-TYPE DOMAIN-CONTAINING PROTEIN"/>
    <property type="match status" value="1"/>
</dbReference>